<dbReference type="InterPro" id="IPR006070">
    <property type="entry name" value="Sua5-like_dom"/>
</dbReference>
<evidence type="ECO:0000256" key="10">
    <source>
        <dbReference type="ARBA" id="ARBA00022840"/>
    </source>
</evidence>
<comment type="catalytic activity">
    <reaction evidence="12 13">
        <text>L-threonine + hydrogencarbonate + ATP = L-threonylcarbamoyladenylate + diphosphate + H2O</text>
        <dbReference type="Rhea" id="RHEA:36407"/>
        <dbReference type="ChEBI" id="CHEBI:15377"/>
        <dbReference type="ChEBI" id="CHEBI:17544"/>
        <dbReference type="ChEBI" id="CHEBI:30616"/>
        <dbReference type="ChEBI" id="CHEBI:33019"/>
        <dbReference type="ChEBI" id="CHEBI:57926"/>
        <dbReference type="ChEBI" id="CHEBI:73682"/>
        <dbReference type="EC" id="2.7.7.87"/>
    </reaction>
</comment>
<dbReference type="InterPro" id="IPR050156">
    <property type="entry name" value="TC-AMP_synthase_SUA5"/>
</dbReference>
<comment type="subcellular location">
    <subcellularLocation>
        <location evidence="1 13">Cytoplasm</location>
    </subcellularLocation>
</comment>
<organism evidence="16 17">
    <name type="scientific">Peribacillus cavernae</name>
    <dbReference type="NCBI Taxonomy" id="1674310"/>
    <lineage>
        <taxon>Bacteria</taxon>
        <taxon>Bacillati</taxon>
        <taxon>Bacillota</taxon>
        <taxon>Bacilli</taxon>
        <taxon>Bacillales</taxon>
        <taxon>Bacillaceae</taxon>
        <taxon>Peribacillus</taxon>
    </lineage>
</organism>
<dbReference type="NCBIfam" id="TIGR00057">
    <property type="entry name" value="L-threonylcarbamoyladenylate synthase"/>
    <property type="match status" value="1"/>
</dbReference>
<evidence type="ECO:0000256" key="1">
    <source>
        <dbReference type="ARBA" id="ARBA00004496"/>
    </source>
</evidence>
<sequence length="351" mass="37963">MSIVKTEFWTVDKNVDNLRNYPQITQSTQMLIRNEVVAFPTETVYGLGANAKSDEAVKKVFMAKGRPGDNPLIVHIASRTQLDELVEDVPGQAERLIEAFWPGPLTLIFNKKQGKLSDLVTAGLETVAIRMPDHPVALCLIQESGLPIAAPSANTSGRPSPTTAQHVKDDLSGKIAAIVDGGATGIGVESTVLDCTENTPVILRPGGVTREEIEAVIGEVRVDAALKNKAAAPKSPGMKYTHYAPKAPFILVDGNLSFMQELIDEKKLQGLKVGVFIAKEHENEIKADYILAPGTSSDLYTVATGLYDTLRKFDELEADFIFGEVFPVTGIGEAIMNRLLKAAGHEVVKQM</sequence>
<comment type="caution">
    <text evidence="16">The sequence shown here is derived from an EMBL/GenBank/DDBJ whole genome shotgun (WGS) entry which is preliminary data.</text>
</comment>
<dbReference type="InterPro" id="IPR038385">
    <property type="entry name" value="Sua5/YwlC_C"/>
</dbReference>
<gene>
    <name evidence="16" type="ORF">ELQ35_03965</name>
</gene>
<dbReference type="InterPro" id="IPR010923">
    <property type="entry name" value="T(6)A37_SUA5"/>
</dbReference>
<dbReference type="FunFam" id="3.40.50.11030:FF:000001">
    <property type="entry name" value="Threonylcarbamoyl-AMP synthase"/>
    <property type="match status" value="1"/>
</dbReference>
<dbReference type="Proteomes" id="UP000267430">
    <property type="component" value="Unassembled WGS sequence"/>
</dbReference>
<evidence type="ECO:0000256" key="6">
    <source>
        <dbReference type="ARBA" id="ARBA00022679"/>
    </source>
</evidence>
<feature type="domain" description="YrdC-like" evidence="15">
    <location>
        <begin position="21"/>
        <end position="208"/>
    </location>
</feature>
<dbReference type="Pfam" id="PF01300">
    <property type="entry name" value="Sua5_yciO_yrdC"/>
    <property type="match status" value="1"/>
</dbReference>
<keyword evidence="9 13" id="KW-0547">Nucleotide-binding</keyword>
<feature type="binding site" evidence="14">
    <location>
        <position position="126"/>
    </location>
    <ligand>
        <name>ATP</name>
        <dbReference type="ChEBI" id="CHEBI:30616"/>
    </ligand>
</feature>
<evidence type="ECO:0000256" key="12">
    <source>
        <dbReference type="ARBA" id="ARBA00048366"/>
    </source>
</evidence>
<evidence type="ECO:0000256" key="4">
    <source>
        <dbReference type="ARBA" id="ARBA00015492"/>
    </source>
</evidence>
<feature type="binding site" evidence="14">
    <location>
        <position position="130"/>
    </location>
    <ligand>
        <name>L-threonine</name>
        <dbReference type="ChEBI" id="CHEBI:57926"/>
    </ligand>
</feature>
<dbReference type="GO" id="GO:0000049">
    <property type="term" value="F:tRNA binding"/>
    <property type="evidence" value="ECO:0007669"/>
    <property type="project" value="TreeGrafter"/>
</dbReference>
<dbReference type="InterPro" id="IPR005145">
    <property type="entry name" value="Sua5_C"/>
</dbReference>
<evidence type="ECO:0000256" key="13">
    <source>
        <dbReference type="PIRNR" id="PIRNR004930"/>
    </source>
</evidence>
<keyword evidence="7 13" id="KW-0819">tRNA processing</keyword>
<name>A0A3S1BA39_9BACI</name>
<accession>A0A3S1BA39</accession>
<protein>
    <recommendedName>
        <fullName evidence="4 13">Threonylcarbamoyl-AMP synthase</fullName>
        <shortName evidence="13">TC-AMP synthase</shortName>
        <ecNumber evidence="3 13">2.7.7.87</ecNumber>
    </recommendedName>
    <alternativeName>
        <fullName evidence="11 13">L-threonylcarbamoyladenylate synthase</fullName>
    </alternativeName>
</protein>
<dbReference type="PIRSF" id="PIRSF004930">
    <property type="entry name" value="Tln_factor_SUA5"/>
    <property type="match status" value="1"/>
</dbReference>
<feature type="binding site" evidence="14">
    <location>
        <position position="43"/>
    </location>
    <ligand>
        <name>L-threonine</name>
        <dbReference type="ChEBI" id="CHEBI:57926"/>
    </ligand>
</feature>
<keyword evidence="17" id="KW-1185">Reference proteome</keyword>
<feature type="binding site" evidence="14">
    <location>
        <position position="204"/>
    </location>
    <ligand>
        <name>ATP</name>
        <dbReference type="ChEBI" id="CHEBI:30616"/>
    </ligand>
</feature>
<dbReference type="GO" id="GO:0003725">
    <property type="term" value="F:double-stranded RNA binding"/>
    <property type="evidence" value="ECO:0007669"/>
    <property type="project" value="UniProtKB-UniRule"/>
</dbReference>
<dbReference type="SUPFAM" id="SSF55821">
    <property type="entry name" value="YrdC/RibB"/>
    <property type="match status" value="1"/>
</dbReference>
<dbReference type="Pfam" id="PF03481">
    <property type="entry name" value="Sua5_C"/>
    <property type="match status" value="1"/>
</dbReference>
<evidence type="ECO:0000259" key="15">
    <source>
        <dbReference type="PROSITE" id="PS51163"/>
    </source>
</evidence>
<evidence type="ECO:0000313" key="17">
    <source>
        <dbReference type="Proteomes" id="UP000267430"/>
    </source>
</evidence>
<evidence type="ECO:0000256" key="8">
    <source>
        <dbReference type="ARBA" id="ARBA00022695"/>
    </source>
</evidence>
<evidence type="ECO:0000256" key="11">
    <source>
        <dbReference type="ARBA" id="ARBA00029774"/>
    </source>
</evidence>
<evidence type="ECO:0000256" key="7">
    <source>
        <dbReference type="ARBA" id="ARBA00022694"/>
    </source>
</evidence>
<feature type="binding site" evidence="14">
    <location>
        <position position="190"/>
    </location>
    <ligand>
        <name>L-threonine</name>
        <dbReference type="ChEBI" id="CHEBI:57926"/>
    </ligand>
</feature>
<evidence type="ECO:0000256" key="9">
    <source>
        <dbReference type="ARBA" id="ARBA00022741"/>
    </source>
</evidence>
<comment type="similarity">
    <text evidence="2 13">Belongs to the SUA5 family.</text>
</comment>
<dbReference type="Gene3D" id="3.90.870.10">
    <property type="entry name" value="DHBP synthase"/>
    <property type="match status" value="1"/>
</dbReference>
<feature type="binding site" evidence="14">
    <location>
        <position position="152"/>
    </location>
    <ligand>
        <name>ATP</name>
        <dbReference type="ChEBI" id="CHEBI:30616"/>
    </ligand>
</feature>
<keyword evidence="6 13" id="KW-0808">Transferase</keyword>
<keyword evidence="8 13" id="KW-0548">Nucleotidyltransferase</keyword>
<feature type="binding site" evidence="14">
    <location>
        <position position="243"/>
    </location>
    <ligand>
        <name>ATP</name>
        <dbReference type="ChEBI" id="CHEBI:30616"/>
    </ligand>
</feature>
<reference evidence="16 17" key="1">
    <citation type="submission" date="2018-12" db="EMBL/GenBank/DDBJ databases">
        <title>Bacillus chawlae sp. nov., Bacillus glennii sp. nov., and Bacillus saganii sp. nov. Isolated from the Vehicle Assembly Building at Kennedy Space Center where the Viking Spacecraft were Assembled.</title>
        <authorList>
            <person name="Seuylemezian A."/>
            <person name="Vaishampayan P."/>
        </authorList>
    </citation>
    <scope>NUCLEOTIDE SEQUENCE [LARGE SCALE GENOMIC DNA]</scope>
    <source>
        <strain evidence="16 17">L5</strain>
    </source>
</reference>
<keyword evidence="10 13" id="KW-0067">ATP-binding</keyword>
<dbReference type="PANTHER" id="PTHR17490:SF16">
    <property type="entry name" value="THREONYLCARBAMOYL-AMP SYNTHASE"/>
    <property type="match status" value="1"/>
</dbReference>
<evidence type="ECO:0000256" key="14">
    <source>
        <dbReference type="PIRSR" id="PIRSR004930-1"/>
    </source>
</evidence>
<dbReference type="PROSITE" id="PS51163">
    <property type="entry name" value="YRDC"/>
    <property type="match status" value="1"/>
</dbReference>
<dbReference type="GO" id="GO:0061710">
    <property type="term" value="F:L-threonylcarbamoyladenylate synthase"/>
    <property type="evidence" value="ECO:0007669"/>
    <property type="project" value="UniProtKB-EC"/>
</dbReference>
<feature type="binding site" evidence="14">
    <location>
        <position position="160"/>
    </location>
    <ligand>
        <name>ATP</name>
        <dbReference type="ChEBI" id="CHEBI:30616"/>
    </ligand>
</feature>
<dbReference type="EC" id="2.7.7.87" evidence="3 13"/>
<evidence type="ECO:0000256" key="2">
    <source>
        <dbReference type="ARBA" id="ARBA00007663"/>
    </source>
</evidence>
<dbReference type="AlphaFoldDB" id="A0A3S1BA39"/>
<dbReference type="GO" id="GO:0005737">
    <property type="term" value="C:cytoplasm"/>
    <property type="evidence" value="ECO:0007669"/>
    <property type="project" value="UniProtKB-SubCell"/>
</dbReference>
<dbReference type="GO" id="GO:0005524">
    <property type="term" value="F:ATP binding"/>
    <property type="evidence" value="ECO:0007669"/>
    <property type="project" value="UniProtKB-UniRule"/>
</dbReference>
<keyword evidence="5 13" id="KW-0963">Cytoplasm</keyword>
<evidence type="ECO:0000256" key="3">
    <source>
        <dbReference type="ARBA" id="ARBA00012584"/>
    </source>
</evidence>
<evidence type="ECO:0000256" key="5">
    <source>
        <dbReference type="ARBA" id="ARBA00022490"/>
    </source>
</evidence>
<dbReference type="GO" id="GO:0006450">
    <property type="term" value="P:regulation of translational fidelity"/>
    <property type="evidence" value="ECO:0007669"/>
    <property type="project" value="TreeGrafter"/>
</dbReference>
<feature type="binding site" evidence="14">
    <location>
        <position position="70"/>
    </location>
    <ligand>
        <name>ATP</name>
        <dbReference type="ChEBI" id="CHEBI:30616"/>
    </ligand>
</feature>
<dbReference type="Gene3D" id="3.40.50.11030">
    <property type="entry name" value="Threonylcarbamoyl-AMP synthase, C-terminal domain"/>
    <property type="match status" value="1"/>
</dbReference>
<evidence type="ECO:0000313" key="16">
    <source>
        <dbReference type="EMBL" id="RUQ31510.1"/>
    </source>
</evidence>
<dbReference type="OrthoDB" id="9814580at2"/>
<dbReference type="PANTHER" id="PTHR17490">
    <property type="entry name" value="SUA5"/>
    <property type="match status" value="1"/>
</dbReference>
<feature type="binding site" evidence="14">
    <location>
        <position position="150"/>
    </location>
    <ligand>
        <name>L-threonine</name>
        <dbReference type="ChEBI" id="CHEBI:57926"/>
    </ligand>
</feature>
<dbReference type="GO" id="GO:0008033">
    <property type="term" value="P:tRNA processing"/>
    <property type="evidence" value="ECO:0007669"/>
    <property type="project" value="UniProtKB-KW"/>
</dbReference>
<proteinExistence type="inferred from homology"/>
<feature type="binding site" evidence="14">
    <location>
        <position position="66"/>
    </location>
    <ligand>
        <name>ATP</name>
        <dbReference type="ChEBI" id="CHEBI:30616"/>
    </ligand>
</feature>
<comment type="function">
    <text evidence="13">Required for the formation of a threonylcarbamoyl group on adenosine at position 37 (t(6)A37) in tRNAs that read codons beginning with adenine.</text>
</comment>
<feature type="binding site" evidence="14">
    <location>
        <position position="75"/>
    </location>
    <ligand>
        <name>L-threonine</name>
        <dbReference type="ChEBI" id="CHEBI:57926"/>
    </ligand>
</feature>
<dbReference type="FunFam" id="3.90.870.10:FF:000008">
    <property type="entry name" value="Threonylcarbamoyl-AMP synthase"/>
    <property type="match status" value="1"/>
</dbReference>
<dbReference type="InterPro" id="IPR017945">
    <property type="entry name" value="DHBP_synth_RibB-like_a/b_dom"/>
</dbReference>
<dbReference type="EMBL" id="RYZZ01000005">
    <property type="protein sequence ID" value="RUQ31510.1"/>
    <property type="molecule type" value="Genomic_DNA"/>
</dbReference>